<dbReference type="GO" id="GO:0003917">
    <property type="term" value="F:DNA topoisomerase type I (single strand cut, ATP-independent) activity"/>
    <property type="evidence" value="ECO:0007669"/>
    <property type="project" value="UniProtKB-EC"/>
</dbReference>
<dbReference type="GO" id="GO:0006281">
    <property type="term" value="P:DNA repair"/>
    <property type="evidence" value="ECO:0007669"/>
    <property type="project" value="TreeGrafter"/>
</dbReference>
<evidence type="ECO:0000256" key="8">
    <source>
        <dbReference type="ARBA" id="ARBA00023235"/>
    </source>
</evidence>
<dbReference type="PRINTS" id="PR00417">
    <property type="entry name" value="PRTPISMRASEI"/>
</dbReference>
<dbReference type="InterPro" id="IPR023405">
    <property type="entry name" value="Topo_IA_core_domain"/>
</dbReference>
<dbReference type="CDD" id="cd03362">
    <property type="entry name" value="TOPRIM_TopoIA_TopoIII"/>
    <property type="match status" value="1"/>
</dbReference>
<dbReference type="Gene3D" id="1.10.460.10">
    <property type="entry name" value="Topoisomerase I, domain 2"/>
    <property type="match status" value="1"/>
</dbReference>
<feature type="domain" description="Toprim" evidence="14">
    <location>
        <begin position="1"/>
        <end position="133"/>
    </location>
</feature>
<dbReference type="NCBIfam" id="NF005829">
    <property type="entry name" value="PRK07726.1"/>
    <property type="match status" value="1"/>
</dbReference>
<keyword evidence="5" id="KW-0460">Magnesium</keyword>
<dbReference type="InterPro" id="IPR013824">
    <property type="entry name" value="Topo_IA_cen_sub1"/>
</dbReference>
<feature type="domain" description="Topo IA-type catalytic" evidence="15">
    <location>
        <begin position="150"/>
        <end position="477"/>
    </location>
</feature>
<keyword evidence="6" id="KW-0799">Topoisomerase</keyword>
<dbReference type="InterPro" id="IPR013497">
    <property type="entry name" value="Topo_IA_cen"/>
</dbReference>
<evidence type="ECO:0000256" key="11">
    <source>
        <dbReference type="ARBA" id="ARBA00032235"/>
    </source>
</evidence>
<accession>A0A4U9UUH3</accession>
<evidence type="ECO:0000256" key="4">
    <source>
        <dbReference type="ARBA" id="ARBA00022723"/>
    </source>
</evidence>
<dbReference type="GO" id="GO:0043597">
    <property type="term" value="C:cytoplasmic replication fork"/>
    <property type="evidence" value="ECO:0007669"/>
    <property type="project" value="TreeGrafter"/>
</dbReference>
<evidence type="ECO:0000256" key="13">
    <source>
        <dbReference type="SAM" id="MobiDB-lite"/>
    </source>
</evidence>
<dbReference type="InterPro" id="IPR013826">
    <property type="entry name" value="Topo_IA_cen_sub3"/>
</dbReference>
<proteinExistence type="inferred from homology"/>
<keyword evidence="4" id="KW-0479">Metal-binding</keyword>
<dbReference type="InterPro" id="IPR034144">
    <property type="entry name" value="TOPRIM_TopoIII"/>
</dbReference>
<reference evidence="16" key="1">
    <citation type="submission" date="2019-05" db="EMBL/GenBank/DDBJ databases">
        <authorList>
            <consortium name="Pathogen Informatics"/>
        </authorList>
    </citation>
    <scope>NUCLEOTIDE SEQUENCE [LARGE SCALE GENOMIC DNA]</scope>
    <source>
        <strain evidence="16">NCTC12965</strain>
    </source>
</reference>
<dbReference type="Gene3D" id="2.70.20.10">
    <property type="entry name" value="Topoisomerase I, domain 3"/>
    <property type="match status" value="1"/>
</dbReference>
<dbReference type="GO" id="GO:0006265">
    <property type="term" value="P:DNA topological change"/>
    <property type="evidence" value="ECO:0007669"/>
    <property type="project" value="InterPro"/>
</dbReference>
<evidence type="ECO:0000256" key="7">
    <source>
        <dbReference type="ARBA" id="ARBA00023125"/>
    </source>
</evidence>
<organism evidence="16">
    <name type="scientific">Serratia fonticola</name>
    <dbReference type="NCBI Taxonomy" id="47917"/>
    <lineage>
        <taxon>Bacteria</taxon>
        <taxon>Pseudomonadati</taxon>
        <taxon>Pseudomonadota</taxon>
        <taxon>Gammaproteobacteria</taxon>
        <taxon>Enterobacterales</taxon>
        <taxon>Yersiniaceae</taxon>
        <taxon>Serratia</taxon>
    </lineage>
</organism>
<evidence type="ECO:0000256" key="9">
    <source>
        <dbReference type="ARBA" id="ARBA00030003"/>
    </source>
</evidence>
<dbReference type="PANTHER" id="PTHR11390">
    <property type="entry name" value="PROKARYOTIC DNA TOPOISOMERASE"/>
    <property type="match status" value="1"/>
</dbReference>
<name>A0A4U9UUH3_SERFO</name>
<evidence type="ECO:0000259" key="14">
    <source>
        <dbReference type="PROSITE" id="PS50880"/>
    </source>
</evidence>
<dbReference type="SMART" id="SM00436">
    <property type="entry name" value="TOP1Bc"/>
    <property type="match status" value="1"/>
</dbReference>
<dbReference type="GO" id="GO:0003677">
    <property type="term" value="F:DNA binding"/>
    <property type="evidence" value="ECO:0007669"/>
    <property type="project" value="UniProtKB-KW"/>
</dbReference>
<evidence type="ECO:0000256" key="1">
    <source>
        <dbReference type="ARBA" id="ARBA00000213"/>
    </source>
</evidence>
<dbReference type="Pfam" id="PF01131">
    <property type="entry name" value="Topoisom_bac"/>
    <property type="match status" value="1"/>
</dbReference>
<feature type="compositionally biased region" description="Acidic residues" evidence="13">
    <location>
        <begin position="448"/>
        <end position="458"/>
    </location>
</feature>
<dbReference type="Gene3D" id="1.10.290.10">
    <property type="entry name" value="Topoisomerase I, domain 4"/>
    <property type="match status" value="1"/>
</dbReference>
<dbReference type="InterPro" id="IPR005738">
    <property type="entry name" value="TopoIII"/>
</dbReference>
<dbReference type="EMBL" id="CABEEZ010000095">
    <property type="protein sequence ID" value="VTR37476.1"/>
    <property type="molecule type" value="Genomic_DNA"/>
</dbReference>
<feature type="region of interest" description="Disordered" evidence="13">
    <location>
        <begin position="447"/>
        <end position="477"/>
    </location>
</feature>
<dbReference type="GO" id="GO:0006310">
    <property type="term" value="P:DNA recombination"/>
    <property type="evidence" value="ECO:0007669"/>
    <property type="project" value="TreeGrafter"/>
</dbReference>
<dbReference type="PROSITE" id="PS00396">
    <property type="entry name" value="TOPO_IA_1"/>
    <property type="match status" value="1"/>
</dbReference>
<dbReference type="Gene3D" id="3.40.50.140">
    <property type="match status" value="1"/>
</dbReference>
<gene>
    <name evidence="16" type="primary">topB_2</name>
    <name evidence="16" type="ORF">NCTC12965_04081</name>
</gene>
<evidence type="ECO:0000256" key="10">
    <source>
        <dbReference type="ARBA" id="ARBA00031985"/>
    </source>
</evidence>
<dbReference type="FunFam" id="1.10.290.10:FF:000004">
    <property type="entry name" value="DNA topoisomerase 3"/>
    <property type="match status" value="1"/>
</dbReference>
<dbReference type="InterPro" id="IPR023406">
    <property type="entry name" value="Topo_IA_AS"/>
</dbReference>
<dbReference type="SMART" id="SM00437">
    <property type="entry name" value="TOP1Ac"/>
    <property type="match status" value="1"/>
</dbReference>
<keyword evidence="7" id="KW-0238">DNA-binding</keyword>
<dbReference type="EC" id="5.6.2.1" evidence="3"/>
<dbReference type="PANTHER" id="PTHR11390:SF21">
    <property type="entry name" value="DNA TOPOISOMERASE 3-ALPHA"/>
    <property type="match status" value="1"/>
</dbReference>
<keyword evidence="8 16" id="KW-0413">Isomerase</keyword>
<evidence type="ECO:0000256" key="2">
    <source>
        <dbReference type="ARBA" id="ARBA00009446"/>
    </source>
</evidence>
<sequence>MKLFLCEKPSQGRDIAAVLGATEKKGGYLSGAGVTVTWGFGHLLEQASPDVYGEQFGKPWRAEVLPVLPTQWRMQVKPESKAQFEVIRKLLLKADGVVIATDADREGEVIAREILDYCGYQGNIERLWLSALDETSIRAALAAIKPGHETYPYYLAGLARSRADWQIGMNLTRLYTVKARDSGYGNVLSVGRVQTPTLNLVVERDRHIAGFVPKPFFVVALALASNQQAFHAQWVPAATYCDEEKRCIQQGVAQQVAQLCQQTGVASVTEIETKRETVSAPLPFDLGTLQQQCSKRWGLGAQQVLDIAQALYETHKATTYPRTDCGFLPISMLSEVPAVFSALVRSDPALSTMLARLQPDFVSRAWNDKKITAHHGIIPTKQQCDLGKMSEVERQVYQVIRQHYLAQFLPVYEQDATRVSLLFGGQLFKSRGNVVVVPGWKILFEKEPEGDEAQDDTDNAQLPPLQKGLECRVTGQP</sequence>
<dbReference type="InterPro" id="IPR000380">
    <property type="entry name" value="Topo_IA"/>
</dbReference>
<dbReference type="InterPro" id="IPR003602">
    <property type="entry name" value="Topo_IA_DNA-bd_dom"/>
</dbReference>
<dbReference type="NCBIfam" id="TIGR01056">
    <property type="entry name" value="topB"/>
    <property type="match status" value="1"/>
</dbReference>
<evidence type="ECO:0000256" key="3">
    <source>
        <dbReference type="ARBA" id="ARBA00012891"/>
    </source>
</evidence>
<dbReference type="SMART" id="SM00493">
    <property type="entry name" value="TOPRIM"/>
    <property type="match status" value="1"/>
</dbReference>
<evidence type="ECO:0000256" key="12">
    <source>
        <dbReference type="ARBA" id="ARBA00032877"/>
    </source>
</evidence>
<dbReference type="PROSITE" id="PS50880">
    <property type="entry name" value="TOPRIM"/>
    <property type="match status" value="1"/>
</dbReference>
<dbReference type="GO" id="GO:0046872">
    <property type="term" value="F:metal ion binding"/>
    <property type="evidence" value="ECO:0007669"/>
    <property type="project" value="UniProtKB-KW"/>
</dbReference>
<dbReference type="InterPro" id="IPR003601">
    <property type="entry name" value="Topo_IA_2"/>
</dbReference>
<comment type="catalytic activity">
    <reaction evidence="1">
        <text>ATP-independent breakage of single-stranded DNA, followed by passage and rejoining.</text>
        <dbReference type="EC" id="5.6.2.1"/>
    </reaction>
</comment>
<dbReference type="PROSITE" id="PS52039">
    <property type="entry name" value="TOPO_IA_2"/>
    <property type="match status" value="1"/>
</dbReference>
<dbReference type="InterPro" id="IPR006171">
    <property type="entry name" value="TOPRIM_dom"/>
</dbReference>
<evidence type="ECO:0000259" key="15">
    <source>
        <dbReference type="PROSITE" id="PS52039"/>
    </source>
</evidence>
<dbReference type="Pfam" id="PF01751">
    <property type="entry name" value="Toprim"/>
    <property type="match status" value="1"/>
</dbReference>
<evidence type="ECO:0000256" key="5">
    <source>
        <dbReference type="ARBA" id="ARBA00022842"/>
    </source>
</evidence>
<protein>
    <recommendedName>
        <fullName evidence="3">DNA topoisomerase</fullName>
        <ecNumber evidence="3">5.6.2.1</ecNumber>
    </recommendedName>
    <alternativeName>
        <fullName evidence="12">Omega-protein</fullName>
    </alternativeName>
    <alternativeName>
        <fullName evidence="11">Relaxing enzyme</fullName>
    </alternativeName>
    <alternativeName>
        <fullName evidence="9">Swivelase</fullName>
    </alternativeName>
    <alternativeName>
        <fullName evidence="10">Untwisting enzyme</fullName>
    </alternativeName>
</protein>
<evidence type="ECO:0000313" key="16">
    <source>
        <dbReference type="EMBL" id="VTR37476.1"/>
    </source>
</evidence>
<dbReference type="AlphaFoldDB" id="A0A4U9UUH3"/>
<dbReference type="SUPFAM" id="SSF56712">
    <property type="entry name" value="Prokaryotic type I DNA topoisomerase"/>
    <property type="match status" value="1"/>
</dbReference>
<dbReference type="InterPro" id="IPR013825">
    <property type="entry name" value="Topo_IA_cen_sub2"/>
</dbReference>
<comment type="similarity">
    <text evidence="2">Belongs to the type IA topoisomerase family.</text>
</comment>
<evidence type="ECO:0000256" key="6">
    <source>
        <dbReference type="ARBA" id="ARBA00023029"/>
    </source>
</evidence>